<keyword evidence="1" id="KW-0479">Metal-binding</keyword>
<dbReference type="PANTHER" id="PTHR46498:SF1">
    <property type="entry name" value="GTP-BINDING PROTEIN 8"/>
    <property type="match status" value="1"/>
</dbReference>
<dbReference type="STRING" id="36022.A0A061AXE4"/>
<reference evidence="8" key="3">
    <citation type="submission" date="2017-01" db="EMBL/GenBank/DDBJ databases">
        <authorList>
            <person name="Mah S.A."/>
            <person name="Swanson W.J."/>
            <person name="Moy G.W."/>
            <person name="Vacquier V.D."/>
        </authorList>
    </citation>
    <scope>NUCLEOTIDE SEQUENCE [LARGE SCALE GENOMIC DNA]</scope>
    <source>
        <strain evidence="8">65</strain>
    </source>
</reference>
<keyword evidence="2" id="KW-0547">Nucleotide-binding</keyword>
<evidence type="ECO:0000313" key="7">
    <source>
        <dbReference type="EMBL" id="CDR39381.1"/>
    </source>
</evidence>
<evidence type="ECO:0000259" key="6">
    <source>
        <dbReference type="PROSITE" id="PS51706"/>
    </source>
</evidence>
<dbReference type="InterPro" id="IPR027417">
    <property type="entry name" value="P-loop_NTPase"/>
</dbReference>
<feature type="compositionally biased region" description="Low complexity" evidence="5">
    <location>
        <begin position="50"/>
        <end position="64"/>
    </location>
</feature>
<dbReference type="InterPro" id="IPR030393">
    <property type="entry name" value="G_ENGB_dom"/>
</dbReference>
<dbReference type="InterPro" id="IPR052279">
    <property type="entry name" value="EngB_GTPase"/>
</dbReference>
<protein>
    <submittedName>
        <fullName evidence="7">CYFA0S03e02674g1_1</fullName>
    </submittedName>
    <submittedName>
        <fullName evidence="8">Putative GTP-binding protein EngB</fullName>
    </submittedName>
</protein>
<evidence type="ECO:0000256" key="3">
    <source>
        <dbReference type="ARBA" id="ARBA00022842"/>
    </source>
</evidence>
<evidence type="ECO:0000256" key="5">
    <source>
        <dbReference type="SAM" id="MobiDB-lite"/>
    </source>
</evidence>
<dbReference type="PROSITE" id="PS51706">
    <property type="entry name" value="G_ENGB"/>
    <property type="match status" value="1"/>
</dbReference>
<feature type="domain" description="EngB-type G" evidence="6">
    <location>
        <begin position="157"/>
        <end position="337"/>
    </location>
</feature>
<accession>A0A061AXE4</accession>
<dbReference type="AlphaFoldDB" id="A0A061AXE4"/>
<dbReference type="GO" id="GO:0046872">
    <property type="term" value="F:metal ion binding"/>
    <property type="evidence" value="ECO:0007669"/>
    <property type="project" value="UniProtKB-KW"/>
</dbReference>
<name>A0A061AXE4_CYBFA</name>
<evidence type="ECO:0000313" key="8">
    <source>
        <dbReference type="EMBL" id="ONH65635.1"/>
    </source>
</evidence>
<evidence type="ECO:0000313" key="9">
    <source>
        <dbReference type="Proteomes" id="UP000189513"/>
    </source>
</evidence>
<dbReference type="OMA" id="FTKTINC"/>
<evidence type="ECO:0000256" key="2">
    <source>
        <dbReference type="ARBA" id="ARBA00022741"/>
    </source>
</evidence>
<dbReference type="VEuPathDB" id="FungiDB:BON22_4495"/>
<dbReference type="GO" id="GO:0005525">
    <property type="term" value="F:GTP binding"/>
    <property type="evidence" value="ECO:0007669"/>
    <property type="project" value="UniProtKB-KW"/>
</dbReference>
<feature type="region of interest" description="Disordered" evidence="5">
    <location>
        <begin position="38"/>
        <end position="68"/>
    </location>
</feature>
<evidence type="ECO:0000256" key="4">
    <source>
        <dbReference type="ARBA" id="ARBA00023134"/>
    </source>
</evidence>
<dbReference type="EMBL" id="MPUK01000010">
    <property type="protein sequence ID" value="ONH65635.1"/>
    <property type="molecule type" value="Genomic_DNA"/>
</dbReference>
<dbReference type="InterPro" id="IPR006073">
    <property type="entry name" value="GTP-bd"/>
</dbReference>
<gene>
    <name evidence="8" type="ORF">BON22_4495</name>
    <name evidence="7" type="ORF">CYFA0S_03e02674g</name>
</gene>
<dbReference type="PANTHER" id="PTHR46498">
    <property type="entry name" value="GTP-BINDING PROTEIN 8"/>
    <property type="match status" value="1"/>
</dbReference>
<proteinExistence type="predicted"/>
<dbReference type="CDD" id="cd01876">
    <property type="entry name" value="YihA_EngB"/>
    <property type="match status" value="1"/>
</dbReference>
<keyword evidence="4" id="KW-0342">GTP-binding</keyword>
<dbReference type="EMBL" id="LK052888">
    <property type="protein sequence ID" value="CDR39381.1"/>
    <property type="molecule type" value="Genomic_DNA"/>
</dbReference>
<sequence length="351" mass="39103">MLVSTSKTLIRSTVIHTRCIHSTHPPRKDLLSILSEATAEAESAAKHQPKSNSSPPKTKTPTIPKTRKTKTLLADYLNNKYRSKFKVAPSVGALAEVNGFFHQTQVKLEWTTANFLDIPGERQRVEEEKLLSKHTEEELEHIDTPLAKKGPTPRTVGLPEVVFLGKCNVGKSSLLNGLLTDSKQKDALEFAYASKRAGYTQTMNCFNIGNRFKLVDTPGYGVKGKPEQGKQVMEYLHRRKELRRVYMLIGSKEGFSQDDFTIIDILIESGVPFEIVFTKVDQLIKVSTVEKHLKDSGVLDLPSEPSVTFTSSETSRKSPKRQGFGELRSSIFEACGLSPGVKPLKLTKTMK</sequence>
<keyword evidence="9" id="KW-1185">Reference proteome</keyword>
<reference evidence="7" key="1">
    <citation type="journal article" date="2014" name="Genome Announc.">
        <title>Genome sequence of the yeast Cyberlindnera fabianii (Hansenula fabianii).</title>
        <authorList>
            <person name="Freel K.C."/>
            <person name="Sarilar V."/>
            <person name="Neuveglise C."/>
            <person name="Devillers H."/>
            <person name="Friedrich A."/>
            <person name="Schacherer J."/>
        </authorList>
    </citation>
    <scope>NUCLEOTIDE SEQUENCE</scope>
    <source>
        <strain evidence="7">YJS4271</strain>
    </source>
</reference>
<dbReference type="Gene3D" id="3.40.50.300">
    <property type="entry name" value="P-loop containing nucleotide triphosphate hydrolases"/>
    <property type="match status" value="1"/>
</dbReference>
<dbReference type="SUPFAM" id="SSF52540">
    <property type="entry name" value="P-loop containing nucleoside triphosphate hydrolases"/>
    <property type="match status" value="1"/>
</dbReference>
<reference evidence="9" key="2">
    <citation type="journal article" date="2017" name="Genome Announc.">
        <title>Genome sequences of Cyberlindnera fabianii 65, Pichia kudriavzevii 129, and Saccharomyces cerevisiae 131 isolated from fermented masau fruits in Zimbabwe.</title>
        <authorList>
            <person name="van Rijswijck I.M.H."/>
            <person name="Derks M.F.L."/>
            <person name="Abee T."/>
            <person name="de Ridder D."/>
            <person name="Smid E.J."/>
        </authorList>
    </citation>
    <scope>NUCLEOTIDE SEQUENCE [LARGE SCALE GENOMIC DNA]</scope>
    <source>
        <strain evidence="9">65</strain>
    </source>
</reference>
<dbReference type="Proteomes" id="UP000189513">
    <property type="component" value="Unassembled WGS sequence"/>
</dbReference>
<dbReference type="OrthoDB" id="391988at2759"/>
<keyword evidence="3" id="KW-0460">Magnesium</keyword>
<dbReference type="Pfam" id="PF01926">
    <property type="entry name" value="MMR_HSR1"/>
    <property type="match status" value="1"/>
</dbReference>
<organism evidence="7">
    <name type="scientific">Cyberlindnera fabianii</name>
    <name type="common">Yeast</name>
    <name type="synonym">Hansenula fabianii</name>
    <dbReference type="NCBI Taxonomy" id="36022"/>
    <lineage>
        <taxon>Eukaryota</taxon>
        <taxon>Fungi</taxon>
        <taxon>Dikarya</taxon>
        <taxon>Ascomycota</taxon>
        <taxon>Saccharomycotina</taxon>
        <taxon>Saccharomycetes</taxon>
        <taxon>Phaffomycetales</taxon>
        <taxon>Phaffomycetaceae</taxon>
        <taxon>Cyberlindnera</taxon>
    </lineage>
</organism>
<dbReference type="GO" id="GO:0005739">
    <property type="term" value="C:mitochondrion"/>
    <property type="evidence" value="ECO:0007669"/>
    <property type="project" value="TreeGrafter"/>
</dbReference>
<evidence type="ECO:0000256" key="1">
    <source>
        <dbReference type="ARBA" id="ARBA00022723"/>
    </source>
</evidence>